<evidence type="ECO:0000313" key="6">
    <source>
        <dbReference type="EMBL" id="TWT19589.1"/>
    </source>
</evidence>
<dbReference type="InterPro" id="IPR050950">
    <property type="entry name" value="HTH-type_LysR_regulators"/>
</dbReference>
<dbReference type="FunFam" id="1.10.10.10:FF:000001">
    <property type="entry name" value="LysR family transcriptional regulator"/>
    <property type="match status" value="1"/>
</dbReference>
<proteinExistence type="inferred from homology"/>
<dbReference type="InterPro" id="IPR000847">
    <property type="entry name" value="LysR_HTH_N"/>
</dbReference>
<evidence type="ECO:0000256" key="3">
    <source>
        <dbReference type="ARBA" id="ARBA00023125"/>
    </source>
</evidence>
<dbReference type="Pfam" id="PF03466">
    <property type="entry name" value="LysR_substrate"/>
    <property type="match status" value="1"/>
</dbReference>
<dbReference type="Pfam" id="PF00126">
    <property type="entry name" value="HTH_1"/>
    <property type="match status" value="1"/>
</dbReference>
<accession>A0A5C5U1J0</accession>
<gene>
    <name evidence="6" type="ORF">FQY79_06995</name>
</gene>
<dbReference type="AlphaFoldDB" id="A0A5C5U1J0"/>
<evidence type="ECO:0000259" key="5">
    <source>
        <dbReference type="PROSITE" id="PS50931"/>
    </source>
</evidence>
<keyword evidence="4" id="KW-0804">Transcription</keyword>
<protein>
    <submittedName>
        <fullName evidence="6">LysR family transcriptional regulator</fullName>
    </submittedName>
</protein>
<comment type="similarity">
    <text evidence="1">Belongs to the LysR transcriptional regulatory family.</text>
</comment>
<evidence type="ECO:0000256" key="2">
    <source>
        <dbReference type="ARBA" id="ARBA00023015"/>
    </source>
</evidence>
<dbReference type="GO" id="GO:0005829">
    <property type="term" value="C:cytosol"/>
    <property type="evidence" value="ECO:0007669"/>
    <property type="project" value="TreeGrafter"/>
</dbReference>
<evidence type="ECO:0000256" key="1">
    <source>
        <dbReference type="ARBA" id="ARBA00009437"/>
    </source>
</evidence>
<dbReference type="InterPro" id="IPR036390">
    <property type="entry name" value="WH_DNA-bd_sf"/>
</dbReference>
<organism evidence="6 7">
    <name type="scientific">Luteimonas wenzhouensis</name>
    <dbReference type="NCBI Taxonomy" id="2599615"/>
    <lineage>
        <taxon>Bacteria</taxon>
        <taxon>Pseudomonadati</taxon>
        <taxon>Pseudomonadota</taxon>
        <taxon>Gammaproteobacteria</taxon>
        <taxon>Lysobacterales</taxon>
        <taxon>Lysobacteraceae</taxon>
        <taxon>Luteimonas</taxon>
    </lineage>
</organism>
<dbReference type="GO" id="GO:0003700">
    <property type="term" value="F:DNA-binding transcription factor activity"/>
    <property type="evidence" value="ECO:0007669"/>
    <property type="project" value="InterPro"/>
</dbReference>
<comment type="caution">
    <text evidence="6">The sequence shown here is derived from an EMBL/GenBank/DDBJ whole genome shotgun (WGS) entry which is preliminary data.</text>
</comment>
<keyword evidence="3" id="KW-0238">DNA-binding</keyword>
<dbReference type="PROSITE" id="PS50931">
    <property type="entry name" value="HTH_LYSR"/>
    <property type="match status" value="1"/>
</dbReference>
<dbReference type="EMBL" id="VOHE01000003">
    <property type="protein sequence ID" value="TWT19589.1"/>
    <property type="molecule type" value="Genomic_DNA"/>
</dbReference>
<dbReference type="Gene3D" id="3.40.190.290">
    <property type="match status" value="1"/>
</dbReference>
<dbReference type="OrthoDB" id="8850588at2"/>
<dbReference type="InterPro" id="IPR036388">
    <property type="entry name" value="WH-like_DNA-bd_sf"/>
</dbReference>
<keyword evidence="7" id="KW-1185">Reference proteome</keyword>
<dbReference type="RefSeq" id="WP_146312136.1">
    <property type="nucleotide sequence ID" value="NZ_VOHE01000003.1"/>
</dbReference>
<feature type="domain" description="HTH lysR-type" evidence="5">
    <location>
        <begin position="1"/>
        <end position="58"/>
    </location>
</feature>
<dbReference type="SUPFAM" id="SSF46785">
    <property type="entry name" value="Winged helix' DNA-binding domain"/>
    <property type="match status" value="1"/>
</dbReference>
<evidence type="ECO:0000256" key="4">
    <source>
        <dbReference type="ARBA" id="ARBA00023163"/>
    </source>
</evidence>
<dbReference type="PANTHER" id="PTHR30419">
    <property type="entry name" value="HTH-TYPE TRANSCRIPTIONAL REGULATOR YBHD"/>
    <property type="match status" value="1"/>
</dbReference>
<dbReference type="PRINTS" id="PR00039">
    <property type="entry name" value="HTHLYSR"/>
</dbReference>
<keyword evidence="2" id="KW-0805">Transcription regulation</keyword>
<name>A0A5C5U1J0_9GAMM</name>
<reference evidence="6 7" key="1">
    <citation type="submission" date="2019-07" db="EMBL/GenBank/DDBJ databases">
        <title>Luteimonas sp. YD-1 nov., isolated from acidic soil.</title>
        <authorList>
            <person name="Zhou J."/>
        </authorList>
    </citation>
    <scope>NUCLEOTIDE SEQUENCE [LARGE SCALE GENOMIC DNA]</scope>
    <source>
        <strain evidence="6 7">YD-1</strain>
    </source>
</reference>
<dbReference type="GO" id="GO:0003677">
    <property type="term" value="F:DNA binding"/>
    <property type="evidence" value="ECO:0007669"/>
    <property type="project" value="UniProtKB-KW"/>
</dbReference>
<dbReference type="Proteomes" id="UP000315949">
    <property type="component" value="Unassembled WGS sequence"/>
</dbReference>
<dbReference type="Gene3D" id="1.10.10.10">
    <property type="entry name" value="Winged helix-like DNA-binding domain superfamily/Winged helix DNA-binding domain"/>
    <property type="match status" value="1"/>
</dbReference>
<sequence length="311" mass="33095">MDLRQIAYFVQVAELGSFTRASVVLDVAQPALSRQVRLLEVELGQPLLVRNGRGVTPTEAGRVLLERGRGLLHQVESLRDELARLGGGTRGKVALGMPPTLSKLLTVALVRSAARHLPGVTLSISEGLSTVMLEALVAGTLDVALVYDLPQQPGVALETVFEEPLLLVSRASAGADPRPVSLQELARLPLVIPRRPNTIRMRVEDTLARLGHAPTIAMEADGVDAILGLVADGVGHALLSANAVRTAAQPLRYLTRSIAPPGVVVRVMLATSAHRPSTQAQRSMVALIRSGLPAALDPGRDQRDGQPAFWL</sequence>
<dbReference type="SUPFAM" id="SSF53850">
    <property type="entry name" value="Periplasmic binding protein-like II"/>
    <property type="match status" value="1"/>
</dbReference>
<evidence type="ECO:0000313" key="7">
    <source>
        <dbReference type="Proteomes" id="UP000315949"/>
    </source>
</evidence>
<dbReference type="InterPro" id="IPR005119">
    <property type="entry name" value="LysR_subst-bd"/>
</dbReference>